<feature type="transmembrane region" description="Helical" evidence="1">
    <location>
        <begin position="30"/>
        <end position="47"/>
    </location>
</feature>
<dbReference type="KEGG" id="pmx:PERMA_0612"/>
<dbReference type="RefSeq" id="WP_012676768.1">
    <property type="nucleotide sequence ID" value="NC_012440.1"/>
</dbReference>
<dbReference type="Proteomes" id="UP000001366">
    <property type="component" value="Chromosome"/>
</dbReference>
<dbReference type="HOGENOM" id="CLU_2070881_0_0_0"/>
<proteinExistence type="predicted"/>
<name>C0QUN6_PERMH</name>
<protein>
    <submittedName>
        <fullName evidence="2">Uncharacterized protein</fullName>
    </submittedName>
</protein>
<evidence type="ECO:0000313" key="2">
    <source>
        <dbReference type="EMBL" id="ACO04531.1"/>
    </source>
</evidence>
<dbReference type="EMBL" id="CP001230">
    <property type="protein sequence ID" value="ACO04531.1"/>
    <property type="molecule type" value="Genomic_DNA"/>
</dbReference>
<keyword evidence="1" id="KW-1133">Transmembrane helix</keyword>
<dbReference type="OrthoDB" id="9912808at2"/>
<dbReference type="STRING" id="123214.PERMA_0612"/>
<dbReference type="AlphaFoldDB" id="C0QUN6"/>
<sequence length="118" mass="12406">MKRVTAAALMSAVITGNALAVEGEILFRDAMFGVGIGATAGLAVYMIDSEDLGKKIGAGVLLGLIGGVAVGFYESSTALVEIDGNQMRFGIPEIQITRIGDKNESYTYTKVNLLEAKF</sequence>
<reference evidence="2 3" key="1">
    <citation type="journal article" date="2009" name="J. Bacteriol.">
        <title>Complete and draft genome sequences of six members of the Aquificales.</title>
        <authorList>
            <person name="Reysenbach A.L."/>
            <person name="Hamamura N."/>
            <person name="Podar M."/>
            <person name="Griffiths E."/>
            <person name="Ferreira S."/>
            <person name="Hochstein R."/>
            <person name="Heidelberg J."/>
            <person name="Johnson J."/>
            <person name="Mead D."/>
            <person name="Pohorille A."/>
            <person name="Sarmiento M."/>
            <person name="Schweighofer K."/>
            <person name="Seshadri R."/>
            <person name="Voytek M.A."/>
        </authorList>
    </citation>
    <scope>NUCLEOTIDE SEQUENCE [LARGE SCALE GENOMIC DNA]</scope>
    <source>
        <strain evidence="3">DSM 14350 / EX-H1</strain>
    </source>
</reference>
<keyword evidence="1" id="KW-0472">Membrane</keyword>
<organism evidence="2 3">
    <name type="scientific">Persephonella marina (strain DSM 14350 / EX-H1)</name>
    <dbReference type="NCBI Taxonomy" id="123214"/>
    <lineage>
        <taxon>Bacteria</taxon>
        <taxon>Pseudomonadati</taxon>
        <taxon>Aquificota</taxon>
        <taxon>Aquificia</taxon>
        <taxon>Aquificales</taxon>
        <taxon>Hydrogenothermaceae</taxon>
        <taxon>Persephonella</taxon>
    </lineage>
</organism>
<gene>
    <name evidence="2" type="ordered locus">PERMA_0612</name>
</gene>
<keyword evidence="3" id="KW-1185">Reference proteome</keyword>
<dbReference type="PaxDb" id="123214-PERMA_0612"/>
<evidence type="ECO:0000256" key="1">
    <source>
        <dbReference type="SAM" id="Phobius"/>
    </source>
</evidence>
<feature type="transmembrane region" description="Helical" evidence="1">
    <location>
        <begin position="56"/>
        <end position="73"/>
    </location>
</feature>
<accession>C0QUN6</accession>
<keyword evidence="1" id="KW-0812">Transmembrane</keyword>
<evidence type="ECO:0000313" key="3">
    <source>
        <dbReference type="Proteomes" id="UP000001366"/>
    </source>
</evidence>